<feature type="non-terminal residue" evidence="1">
    <location>
        <position position="1"/>
    </location>
</feature>
<evidence type="ECO:0000313" key="2">
    <source>
        <dbReference type="Proteomes" id="UP001529510"/>
    </source>
</evidence>
<name>A0ABD0P9N0_CIRMR</name>
<dbReference type="Proteomes" id="UP001529510">
    <property type="component" value="Unassembled WGS sequence"/>
</dbReference>
<comment type="caution">
    <text evidence="1">The sequence shown here is derived from an EMBL/GenBank/DDBJ whole genome shotgun (WGS) entry which is preliminary data.</text>
</comment>
<proteinExistence type="predicted"/>
<gene>
    <name evidence="1" type="ORF">M9458_035390</name>
</gene>
<sequence length="66" mass="7240">GYAGIVHGYRFRSLGNEGHSTALDQVISTMVVQERHLWLDLAQMSDADKVCFLDAPISQASLFGDT</sequence>
<accession>A0ABD0P9N0</accession>
<feature type="non-terminal residue" evidence="1">
    <location>
        <position position="66"/>
    </location>
</feature>
<evidence type="ECO:0000313" key="1">
    <source>
        <dbReference type="EMBL" id="KAL0170794.1"/>
    </source>
</evidence>
<dbReference type="AlphaFoldDB" id="A0ABD0P9N0"/>
<keyword evidence="2" id="KW-1185">Reference proteome</keyword>
<reference evidence="1 2" key="1">
    <citation type="submission" date="2024-05" db="EMBL/GenBank/DDBJ databases">
        <title>Genome sequencing and assembly of Indian major carp, Cirrhinus mrigala (Hamilton, 1822).</title>
        <authorList>
            <person name="Mohindra V."/>
            <person name="Chowdhury L.M."/>
            <person name="Lal K."/>
            <person name="Jena J.K."/>
        </authorList>
    </citation>
    <scope>NUCLEOTIDE SEQUENCE [LARGE SCALE GENOMIC DNA]</scope>
    <source>
        <strain evidence="1">CM1030</strain>
        <tissue evidence="1">Blood</tissue>
    </source>
</reference>
<organism evidence="1 2">
    <name type="scientific">Cirrhinus mrigala</name>
    <name type="common">Mrigala</name>
    <dbReference type="NCBI Taxonomy" id="683832"/>
    <lineage>
        <taxon>Eukaryota</taxon>
        <taxon>Metazoa</taxon>
        <taxon>Chordata</taxon>
        <taxon>Craniata</taxon>
        <taxon>Vertebrata</taxon>
        <taxon>Euteleostomi</taxon>
        <taxon>Actinopterygii</taxon>
        <taxon>Neopterygii</taxon>
        <taxon>Teleostei</taxon>
        <taxon>Ostariophysi</taxon>
        <taxon>Cypriniformes</taxon>
        <taxon>Cyprinidae</taxon>
        <taxon>Labeoninae</taxon>
        <taxon>Labeonini</taxon>
        <taxon>Cirrhinus</taxon>
    </lineage>
</organism>
<protein>
    <submittedName>
        <fullName evidence="1">Uncharacterized protein</fullName>
    </submittedName>
</protein>
<dbReference type="EMBL" id="JAMKFB020000017">
    <property type="protein sequence ID" value="KAL0170794.1"/>
    <property type="molecule type" value="Genomic_DNA"/>
</dbReference>